<gene>
    <name evidence="2" type="ORF">SOCEGT47_006950</name>
</gene>
<dbReference type="InterPro" id="IPR051908">
    <property type="entry name" value="Ribosomal_N-acetyltransferase"/>
</dbReference>
<dbReference type="EMBL" id="CP012670">
    <property type="protein sequence ID" value="AUX20230.1"/>
    <property type="molecule type" value="Genomic_DNA"/>
</dbReference>
<dbReference type="AlphaFoldDB" id="A0A4P2PUG5"/>
<evidence type="ECO:0000313" key="3">
    <source>
        <dbReference type="Proteomes" id="UP000295781"/>
    </source>
</evidence>
<dbReference type="PANTHER" id="PTHR43441:SF3">
    <property type="entry name" value="ACETYLTRANSFERASE"/>
    <property type="match status" value="1"/>
</dbReference>
<accession>A0A4P2PUG5</accession>
<organism evidence="2 3">
    <name type="scientific">Sorangium cellulosum</name>
    <name type="common">Polyangium cellulosum</name>
    <dbReference type="NCBI Taxonomy" id="56"/>
    <lineage>
        <taxon>Bacteria</taxon>
        <taxon>Pseudomonadati</taxon>
        <taxon>Myxococcota</taxon>
        <taxon>Polyangia</taxon>
        <taxon>Polyangiales</taxon>
        <taxon>Polyangiaceae</taxon>
        <taxon>Sorangium</taxon>
    </lineage>
</organism>
<dbReference type="Proteomes" id="UP000295781">
    <property type="component" value="Chromosome"/>
</dbReference>
<proteinExistence type="predicted"/>
<sequence length="196" mass="21386">MAGELAPVRIVTARLVLRAWRPEDAPALKEAIDASIEHLRPWMPWAMREPSPVESTAELLSQFADDFAAGRDFPYGIFSGDEREVLGGTGLHPRIGPGALEIGYWLRVTATRRGHATEAVAALTRVALEELGMSRVEIRCDPRNGASAAVARRLGYRHVTTLKANTLTPTGEPRDTMVWEQTAPGLAAWLRRGGAP</sequence>
<dbReference type="InterPro" id="IPR000182">
    <property type="entry name" value="GNAT_dom"/>
</dbReference>
<dbReference type="GO" id="GO:0005737">
    <property type="term" value="C:cytoplasm"/>
    <property type="evidence" value="ECO:0007669"/>
    <property type="project" value="TreeGrafter"/>
</dbReference>
<dbReference type="RefSeq" id="WP_129345264.1">
    <property type="nucleotide sequence ID" value="NZ_CP012670.1"/>
</dbReference>
<feature type="domain" description="N-acetyltransferase" evidence="1">
    <location>
        <begin position="26"/>
        <end position="184"/>
    </location>
</feature>
<evidence type="ECO:0000259" key="1">
    <source>
        <dbReference type="PROSITE" id="PS51186"/>
    </source>
</evidence>
<dbReference type="EC" id="2.3.1.-" evidence="2"/>
<reference evidence="2 3" key="1">
    <citation type="submission" date="2015-09" db="EMBL/GenBank/DDBJ databases">
        <title>Sorangium comparison.</title>
        <authorList>
            <person name="Zaburannyi N."/>
            <person name="Bunk B."/>
            <person name="Overmann J."/>
            <person name="Mueller R."/>
        </authorList>
    </citation>
    <scope>NUCLEOTIDE SEQUENCE [LARGE SCALE GENOMIC DNA]</scope>
    <source>
        <strain evidence="2 3">So ceGT47</strain>
    </source>
</reference>
<dbReference type="GO" id="GO:0008999">
    <property type="term" value="F:protein-N-terminal-alanine acetyltransferase activity"/>
    <property type="evidence" value="ECO:0007669"/>
    <property type="project" value="TreeGrafter"/>
</dbReference>
<dbReference type="GO" id="GO:1990189">
    <property type="term" value="F:protein N-terminal-serine acetyltransferase activity"/>
    <property type="evidence" value="ECO:0007669"/>
    <property type="project" value="TreeGrafter"/>
</dbReference>
<name>A0A4P2PUG5_SORCE</name>
<keyword evidence="2" id="KW-0808">Transferase</keyword>
<evidence type="ECO:0000313" key="2">
    <source>
        <dbReference type="EMBL" id="AUX20230.1"/>
    </source>
</evidence>
<dbReference type="SUPFAM" id="SSF55729">
    <property type="entry name" value="Acyl-CoA N-acyltransferases (Nat)"/>
    <property type="match status" value="1"/>
</dbReference>
<dbReference type="PROSITE" id="PS51186">
    <property type="entry name" value="GNAT"/>
    <property type="match status" value="1"/>
</dbReference>
<dbReference type="Pfam" id="PF13302">
    <property type="entry name" value="Acetyltransf_3"/>
    <property type="match status" value="1"/>
</dbReference>
<protein>
    <submittedName>
        <fullName evidence="2">Acetyltransferase</fullName>
        <ecNumber evidence="2">2.3.1.-</ecNumber>
    </submittedName>
</protein>
<dbReference type="Gene3D" id="3.40.630.30">
    <property type="match status" value="1"/>
</dbReference>
<dbReference type="InterPro" id="IPR016181">
    <property type="entry name" value="Acyl_CoA_acyltransferase"/>
</dbReference>
<keyword evidence="2" id="KW-0012">Acyltransferase</keyword>
<dbReference type="PANTHER" id="PTHR43441">
    <property type="entry name" value="RIBOSOMAL-PROTEIN-SERINE ACETYLTRANSFERASE"/>
    <property type="match status" value="1"/>
</dbReference>
<dbReference type="OrthoDB" id="5191051at2"/>